<name>A0A8H5G3Y9_9AGAR</name>
<keyword evidence="2" id="KW-0812">Transmembrane</keyword>
<protein>
    <recommendedName>
        <fullName evidence="5">Transmembrane protein</fullName>
    </recommendedName>
</protein>
<feature type="transmembrane region" description="Helical" evidence="2">
    <location>
        <begin position="32"/>
        <end position="59"/>
    </location>
</feature>
<evidence type="ECO:0000313" key="4">
    <source>
        <dbReference type="Proteomes" id="UP000559027"/>
    </source>
</evidence>
<feature type="transmembrane region" description="Helical" evidence="2">
    <location>
        <begin position="382"/>
        <end position="402"/>
    </location>
</feature>
<keyword evidence="2" id="KW-1133">Transmembrane helix</keyword>
<feature type="compositionally biased region" description="Basic and acidic residues" evidence="1">
    <location>
        <begin position="624"/>
        <end position="634"/>
    </location>
</feature>
<sequence>MLSPTAAAIALTVITSQEDCTTTDQTPKCVSLQVLLAFTWLCALTLIIYLSTFMFAVFINKKKDPTVWHSMMRKFPWAGTCTILASAPPTPTLPRFVQNTTVPIIHAPKPKHARTTAVKRPPVFSWRSGLSHEYHIEHYQPPASSQAGPPSHDPHHAPSRSVELPPSAAPPVISAPVLPPIAEPESSENNFGPSLYPMYMRQAIFNANTPETTRPEPALTHATIGAATRVARAPLHSALPPSPPPLGNWPRSDIISQPVKKGKRKPPPISTRGDFDSDNSEAGSYRVLAGSSQREREVHQPIAPSSFQPMRPSGPRRRSGSSDLSNRYPARDRQKVEHLFDFRAGFGFNHRSYWHLSIIETPAHDTELTSVMFSPFLALRTVFFALLLLFGLFLLAFAAWNINATLAIGKHAPGSSIFMLFTNCLSITLIFYATIEHFKPHIRTASVLVECVWVAIIALFQLGGAISTTTNSTSLSCQIAQDWSICASTSILIPVSWINASIPFTYFFLLFVSAMSHVRTYPDVWARTIYTVDWFVDPRVKAFLHDATSQPRLVSWSEYLQGIRSTGQRKYLYDPEVERDVEKAPWAENISIRRGKDDPYAPSTRAYPLSGRSTPFSSAPSGHRTLESMSDRSELSLPYVNSSGRTTIATENASLPSRPPPPPPKTLSKGSASSIGSKFMERLSRDLKKSSQPTLPEPRSMSPFPSSIEDYDLPIPLPHKSEWLRADNL</sequence>
<dbReference type="EMBL" id="JAACJO010000005">
    <property type="protein sequence ID" value="KAF5357857.1"/>
    <property type="molecule type" value="Genomic_DNA"/>
</dbReference>
<dbReference type="OrthoDB" id="3188789at2759"/>
<evidence type="ECO:0000313" key="3">
    <source>
        <dbReference type="EMBL" id="KAF5357857.1"/>
    </source>
</evidence>
<feature type="region of interest" description="Disordered" evidence="1">
    <location>
        <begin position="140"/>
        <end position="170"/>
    </location>
</feature>
<feature type="compositionally biased region" description="Basic and acidic residues" evidence="1">
    <location>
        <begin position="679"/>
        <end position="689"/>
    </location>
</feature>
<reference evidence="3 4" key="1">
    <citation type="journal article" date="2020" name="ISME J.">
        <title>Uncovering the hidden diversity of litter-decomposition mechanisms in mushroom-forming fungi.</title>
        <authorList>
            <person name="Floudas D."/>
            <person name="Bentzer J."/>
            <person name="Ahren D."/>
            <person name="Johansson T."/>
            <person name="Persson P."/>
            <person name="Tunlid A."/>
        </authorList>
    </citation>
    <scope>NUCLEOTIDE SEQUENCE [LARGE SCALE GENOMIC DNA]</scope>
    <source>
        <strain evidence="3 4">CBS 146.42</strain>
    </source>
</reference>
<feature type="region of interest" description="Disordered" evidence="1">
    <location>
        <begin position="595"/>
        <end position="638"/>
    </location>
</feature>
<feature type="compositionally biased region" description="Basic and acidic residues" evidence="1">
    <location>
        <begin position="719"/>
        <end position="729"/>
    </location>
</feature>
<keyword evidence="2" id="KW-0472">Membrane</keyword>
<feature type="transmembrane region" description="Helical" evidence="2">
    <location>
        <begin position="414"/>
        <end position="435"/>
    </location>
</feature>
<accession>A0A8H5G3Y9</accession>
<evidence type="ECO:0000256" key="1">
    <source>
        <dbReference type="SAM" id="MobiDB-lite"/>
    </source>
</evidence>
<feature type="transmembrane region" description="Helical" evidence="2">
    <location>
        <begin position="447"/>
        <end position="466"/>
    </location>
</feature>
<dbReference type="Proteomes" id="UP000559027">
    <property type="component" value="Unassembled WGS sequence"/>
</dbReference>
<proteinExistence type="predicted"/>
<keyword evidence="4" id="KW-1185">Reference proteome</keyword>
<gene>
    <name evidence="3" type="ORF">D9756_001658</name>
</gene>
<evidence type="ECO:0000256" key="2">
    <source>
        <dbReference type="SAM" id="Phobius"/>
    </source>
</evidence>
<feature type="region of interest" description="Disordered" evidence="1">
    <location>
        <begin position="235"/>
        <end position="328"/>
    </location>
</feature>
<dbReference type="AlphaFoldDB" id="A0A8H5G3Y9"/>
<comment type="caution">
    <text evidence="3">The sequence shown here is derived from an EMBL/GenBank/DDBJ whole genome shotgun (WGS) entry which is preliminary data.</text>
</comment>
<feature type="compositionally biased region" description="Polar residues" evidence="1">
    <location>
        <begin position="611"/>
        <end position="620"/>
    </location>
</feature>
<evidence type="ECO:0008006" key="5">
    <source>
        <dbReference type="Google" id="ProtNLM"/>
    </source>
</evidence>
<feature type="transmembrane region" description="Helical" evidence="2">
    <location>
        <begin position="491"/>
        <end position="512"/>
    </location>
</feature>
<organism evidence="3 4">
    <name type="scientific">Leucocoprinus leucothites</name>
    <dbReference type="NCBI Taxonomy" id="201217"/>
    <lineage>
        <taxon>Eukaryota</taxon>
        <taxon>Fungi</taxon>
        <taxon>Dikarya</taxon>
        <taxon>Basidiomycota</taxon>
        <taxon>Agaricomycotina</taxon>
        <taxon>Agaricomycetes</taxon>
        <taxon>Agaricomycetidae</taxon>
        <taxon>Agaricales</taxon>
        <taxon>Agaricineae</taxon>
        <taxon>Agaricaceae</taxon>
        <taxon>Leucocoprinus</taxon>
    </lineage>
</organism>
<feature type="compositionally biased region" description="Low complexity" evidence="1">
    <location>
        <begin position="140"/>
        <end position="150"/>
    </location>
</feature>
<feature type="region of interest" description="Disordered" evidence="1">
    <location>
        <begin position="650"/>
        <end position="729"/>
    </location>
</feature>